<accession>A0ABV0NQ68</accession>
<organism evidence="1 2">
    <name type="scientific">Goodea atripinnis</name>
    <dbReference type="NCBI Taxonomy" id="208336"/>
    <lineage>
        <taxon>Eukaryota</taxon>
        <taxon>Metazoa</taxon>
        <taxon>Chordata</taxon>
        <taxon>Craniata</taxon>
        <taxon>Vertebrata</taxon>
        <taxon>Euteleostomi</taxon>
        <taxon>Actinopterygii</taxon>
        <taxon>Neopterygii</taxon>
        <taxon>Teleostei</taxon>
        <taxon>Neoteleostei</taxon>
        <taxon>Acanthomorphata</taxon>
        <taxon>Ovalentaria</taxon>
        <taxon>Atherinomorphae</taxon>
        <taxon>Cyprinodontiformes</taxon>
        <taxon>Goodeidae</taxon>
        <taxon>Goodea</taxon>
    </lineage>
</organism>
<evidence type="ECO:0000313" key="2">
    <source>
        <dbReference type="Proteomes" id="UP001476798"/>
    </source>
</evidence>
<keyword evidence="2" id="KW-1185">Reference proteome</keyword>
<comment type="caution">
    <text evidence="1">The sequence shown here is derived from an EMBL/GenBank/DDBJ whole genome shotgun (WGS) entry which is preliminary data.</text>
</comment>
<dbReference type="EMBL" id="JAHRIO010046690">
    <property type="protein sequence ID" value="MEQ2173551.1"/>
    <property type="molecule type" value="Genomic_DNA"/>
</dbReference>
<gene>
    <name evidence="1" type="ORF">GOODEAATRI_033222</name>
</gene>
<dbReference type="Proteomes" id="UP001476798">
    <property type="component" value="Unassembled WGS sequence"/>
</dbReference>
<reference evidence="1 2" key="1">
    <citation type="submission" date="2021-06" db="EMBL/GenBank/DDBJ databases">
        <authorList>
            <person name="Palmer J.M."/>
        </authorList>
    </citation>
    <scope>NUCLEOTIDE SEQUENCE [LARGE SCALE GENOMIC DNA]</scope>
    <source>
        <strain evidence="1 2">GA_2019</strain>
        <tissue evidence="1">Muscle</tissue>
    </source>
</reference>
<protein>
    <submittedName>
        <fullName evidence="1">Uncharacterized protein</fullName>
    </submittedName>
</protein>
<evidence type="ECO:0000313" key="1">
    <source>
        <dbReference type="EMBL" id="MEQ2173551.1"/>
    </source>
</evidence>
<proteinExistence type="predicted"/>
<sequence length="121" mass="14208">MLYTIVHFDDIQGKCHDQRLSHESYSGNQHFYFTRFPFMKEKNTCSTILTHLATLCRNPSSIWHIARLKPLWNKHASTYSVQLCCSYSQDIDEYNPGFPKDVHGVLQSNTNEMKWQSGEYN</sequence>
<name>A0ABV0NQ68_9TELE</name>